<comment type="similarity">
    <text evidence="11">Belongs to the ELO family.</text>
</comment>
<dbReference type="AlphaFoldDB" id="A0A0N4UDU9"/>
<keyword evidence="4 11" id="KW-0808">Transferase</keyword>
<evidence type="ECO:0000313" key="13">
    <source>
        <dbReference type="Proteomes" id="UP000038040"/>
    </source>
</evidence>
<dbReference type="GO" id="GO:0034625">
    <property type="term" value="P:fatty acid elongation, monounsaturated fatty acid"/>
    <property type="evidence" value="ECO:0007669"/>
    <property type="project" value="TreeGrafter"/>
</dbReference>
<dbReference type="GO" id="GO:0019367">
    <property type="term" value="P:fatty acid elongation, saturated fatty acid"/>
    <property type="evidence" value="ECO:0007669"/>
    <property type="project" value="TreeGrafter"/>
</dbReference>
<dbReference type="GO" id="GO:0005789">
    <property type="term" value="C:endoplasmic reticulum membrane"/>
    <property type="evidence" value="ECO:0007669"/>
    <property type="project" value="TreeGrafter"/>
</dbReference>
<evidence type="ECO:0000256" key="7">
    <source>
        <dbReference type="ARBA" id="ARBA00022989"/>
    </source>
</evidence>
<comment type="catalytic activity">
    <reaction evidence="11">
        <text>a very-long-chain acyl-CoA + malonyl-CoA + H(+) = a very-long-chain 3-oxoacyl-CoA + CO2 + CoA</text>
        <dbReference type="Rhea" id="RHEA:32727"/>
        <dbReference type="ChEBI" id="CHEBI:15378"/>
        <dbReference type="ChEBI" id="CHEBI:16526"/>
        <dbReference type="ChEBI" id="CHEBI:57287"/>
        <dbReference type="ChEBI" id="CHEBI:57384"/>
        <dbReference type="ChEBI" id="CHEBI:90725"/>
        <dbReference type="ChEBI" id="CHEBI:90736"/>
        <dbReference type="EC" id="2.3.1.199"/>
    </reaction>
</comment>
<feature type="transmembrane region" description="Helical" evidence="11">
    <location>
        <begin position="147"/>
        <end position="166"/>
    </location>
</feature>
<dbReference type="Proteomes" id="UP000038040">
    <property type="component" value="Unplaced"/>
</dbReference>
<keyword evidence="3 11" id="KW-0444">Lipid biosynthesis</keyword>
<feature type="transmembrane region" description="Helical" evidence="11">
    <location>
        <begin position="205"/>
        <end position="228"/>
    </location>
</feature>
<keyword evidence="6 11" id="KW-0276">Fatty acid metabolism</keyword>
<reference evidence="15" key="1">
    <citation type="submission" date="2017-02" db="UniProtKB">
        <authorList>
            <consortium name="WormBaseParasite"/>
        </authorList>
    </citation>
    <scope>IDENTIFICATION</scope>
</reference>
<evidence type="ECO:0000256" key="11">
    <source>
        <dbReference type="RuleBase" id="RU361115"/>
    </source>
</evidence>
<evidence type="ECO:0000313" key="15">
    <source>
        <dbReference type="WBParaSite" id="DME_0000552401-mRNA-1"/>
    </source>
</evidence>
<evidence type="ECO:0000313" key="12">
    <source>
        <dbReference type="EMBL" id="VDN59292.1"/>
    </source>
</evidence>
<evidence type="ECO:0000256" key="10">
    <source>
        <dbReference type="ARBA" id="ARBA00023160"/>
    </source>
</evidence>
<accession>A0A0N4UDU9</accession>
<dbReference type="GO" id="GO:0042761">
    <property type="term" value="P:very long-chain fatty acid biosynthetic process"/>
    <property type="evidence" value="ECO:0007669"/>
    <property type="project" value="TreeGrafter"/>
</dbReference>
<keyword evidence="14" id="KW-1185">Reference proteome</keyword>
<dbReference type="EC" id="2.3.1.199" evidence="11"/>
<dbReference type="GO" id="GO:0009922">
    <property type="term" value="F:fatty acid elongase activity"/>
    <property type="evidence" value="ECO:0007669"/>
    <property type="project" value="UniProtKB-EC"/>
</dbReference>
<dbReference type="Pfam" id="PF01151">
    <property type="entry name" value="ELO"/>
    <property type="match status" value="1"/>
</dbReference>
<keyword evidence="5 11" id="KW-0812">Transmembrane</keyword>
<evidence type="ECO:0000256" key="4">
    <source>
        <dbReference type="ARBA" id="ARBA00022679"/>
    </source>
</evidence>
<keyword evidence="8 11" id="KW-0443">Lipid metabolism</keyword>
<feature type="transmembrane region" description="Helical" evidence="11">
    <location>
        <begin position="240"/>
        <end position="264"/>
    </location>
</feature>
<evidence type="ECO:0000256" key="6">
    <source>
        <dbReference type="ARBA" id="ARBA00022832"/>
    </source>
</evidence>
<dbReference type="InterPro" id="IPR002076">
    <property type="entry name" value="ELO_fam"/>
</dbReference>
<dbReference type="PANTHER" id="PTHR11157:SF26">
    <property type="entry name" value="ELONGATION OF LONG CHAIN FATTY ACIDS PROTEIN 1"/>
    <property type="match status" value="1"/>
</dbReference>
<comment type="subcellular location">
    <subcellularLocation>
        <location evidence="1">Membrane</location>
        <topology evidence="1">Multi-pass membrane protein</topology>
    </subcellularLocation>
</comment>
<name>A0A0N4UDU9_DRAME</name>
<evidence type="ECO:0000313" key="14">
    <source>
        <dbReference type="Proteomes" id="UP000274756"/>
    </source>
</evidence>
<evidence type="ECO:0000256" key="5">
    <source>
        <dbReference type="ARBA" id="ARBA00022692"/>
    </source>
</evidence>
<proteinExistence type="inferred from homology"/>
<organism evidence="13 15">
    <name type="scientific">Dracunculus medinensis</name>
    <name type="common">Guinea worm</name>
    <dbReference type="NCBI Taxonomy" id="318479"/>
    <lineage>
        <taxon>Eukaryota</taxon>
        <taxon>Metazoa</taxon>
        <taxon>Ecdysozoa</taxon>
        <taxon>Nematoda</taxon>
        <taxon>Chromadorea</taxon>
        <taxon>Rhabditida</taxon>
        <taxon>Spirurina</taxon>
        <taxon>Dracunculoidea</taxon>
        <taxon>Dracunculidae</taxon>
        <taxon>Dracunculus</taxon>
    </lineage>
</organism>
<dbReference type="EMBL" id="UYYG01001179">
    <property type="protein sequence ID" value="VDN59292.1"/>
    <property type="molecule type" value="Genomic_DNA"/>
</dbReference>
<keyword evidence="7 11" id="KW-1133">Transmembrane helix</keyword>
<gene>
    <name evidence="12" type="ORF">DME_LOCUS9265</name>
</gene>
<feature type="transmembrane region" description="Helical" evidence="11">
    <location>
        <begin position="172"/>
        <end position="193"/>
    </location>
</feature>
<keyword evidence="10 11" id="KW-0275">Fatty acid biosynthesis</keyword>
<sequence length="279" mass="32994">MIDSQKILSIPTLNTDEFYRIISAKNFSDSDAKEWVLNHQLFALQSSLLYIFFIFGIKYVMQNREPFKLSLPLNIWNAFLALFSICGTFMLLPEFMETLRERGFRASYCKAFGFTSGLGGLWVWLFIVSKLLELIDTIFLVLRKRPLIFLHWYHHVMTLMYSFYSYPETPGFNRWGILMNFFVHSFMYSYYFFRSINARVPAGMAKFITSLQILQFSISLALLADLGFKLDKDCDIEWHIYRFALFMEITYLLLFINFFFRAYIFGGGKAKYKIAKKVQ</sequence>
<evidence type="ECO:0000256" key="2">
    <source>
        <dbReference type="ARBA" id="ARBA00005194"/>
    </source>
</evidence>
<dbReference type="GO" id="GO:0030148">
    <property type="term" value="P:sphingolipid biosynthetic process"/>
    <property type="evidence" value="ECO:0007669"/>
    <property type="project" value="TreeGrafter"/>
</dbReference>
<evidence type="ECO:0000256" key="3">
    <source>
        <dbReference type="ARBA" id="ARBA00022516"/>
    </source>
</evidence>
<evidence type="ECO:0000256" key="1">
    <source>
        <dbReference type="ARBA" id="ARBA00004141"/>
    </source>
</evidence>
<feature type="transmembrane region" description="Helical" evidence="11">
    <location>
        <begin position="73"/>
        <end position="92"/>
    </location>
</feature>
<protein>
    <recommendedName>
        <fullName evidence="11">Elongation of very long chain fatty acids protein</fullName>
        <ecNumber evidence="11">2.3.1.199</ecNumber>
    </recommendedName>
    <alternativeName>
        <fullName evidence="11">Very-long-chain 3-oxoacyl-CoA synthase</fullName>
    </alternativeName>
</protein>
<dbReference type="Proteomes" id="UP000274756">
    <property type="component" value="Unassembled WGS sequence"/>
</dbReference>
<dbReference type="PROSITE" id="PS01188">
    <property type="entry name" value="ELO"/>
    <property type="match status" value="1"/>
</dbReference>
<dbReference type="UniPathway" id="UPA00094"/>
<dbReference type="GO" id="GO:0034626">
    <property type="term" value="P:fatty acid elongation, polyunsaturated fatty acid"/>
    <property type="evidence" value="ECO:0007669"/>
    <property type="project" value="TreeGrafter"/>
</dbReference>
<evidence type="ECO:0000256" key="8">
    <source>
        <dbReference type="ARBA" id="ARBA00023098"/>
    </source>
</evidence>
<dbReference type="STRING" id="318479.A0A0N4UDU9"/>
<dbReference type="OrthoDB" id="10259681at2759"/>
<feature type="transmembrane region" description="Helical" evidence="11">
    <location>
        <begin position="42"/>
        <end position="61"/>
    </location>
</feature>
<keyword evidence="9 11" id="KW-0472">Membrane</keyword>
<dbReference type="PANTHER" id="PTHR11157">
    <property type="entry name" value="FATTY ACID ACYL TRANSFERASE-RELATED"/>
    <property type="match status" value="1"/>
</dbReference>
<dbReference type="InterPro" id="IPR030457">
    <property type="entry name" value="ELO_CS"/>
</dbReference>
<evidence type="ECO:0000256" key="9">
    <source>
        <dbReference type="ARBA" id="ARBA00023136"/>
    </source>
</evidence>
<dbReference type="WBParaSite" id="DME_0000552401-mRNA-1">
    <property type="protein sequence ID" value="DME_0000552401-mRNA-1"/>
    <property type="gene ID" value="DME_0000552401"/>
</dbReference>
<feature type="transmembrane region" description="Helical" evidence="11">
    <location>
        <begin position="112"/>
        <end position="135"/>
    </location>
</feature>
<comment type="pathway">
    <text evidence="2">Lipid metabolism; fatty acid biosynthesis.</text>
</comment>
<reference evidence="12 14" key="2">
    <citation type="submission" date="2018-11" db="EMBL/GenBank/DDBJ databases">
        <authorList>
            <consortium name="Pathogen Informatics"/>
        </authorList>
    </citation>
    <scope>NUCLEOTIDE SEQUENCE [LARGE SCALE GENOMIC DNA]</scope>
</reference>